<accession>A0A8H6JH97</accession>
<dbReference type="EMBL" id="WIGO01000413">
    <property type="protein sequence ID" value="KAF6813159.1"/>
    <property type="molecule type" value="Genomic_DNA"/>
</dbReference>
<evidence type="ECO:0000313" key="8">
    <source>
        <dbReference type="Proteomes" id="UP000654918"/>
    </source>
</evidence>
<keyword evidence="5" id="KW-0804">Transcription</keyword>
<dbReference type="GO" id="GO:0046872">
    <property type="term" value="F:metal ion binding"/>
    <property type="evidence" value="ECO:0007669"/>
    <property type="project" value="UniProtKB-KW"/>
</dbReference>
<keyword evidence="3" id="KW-0805">Transcription regulation</keyword>
<proteinExistence type="predicted"/>
<protein>
    <submittedName>
        <fullName evidence="7">C6 zinc finger domain-containing protein</fullName>
    </submittedName>
</protein>
<dbReference type="PANTHER" id="PTHR36206:SF4">
    <property type="entry name" value="HYPOTHETICAL CONSERVED PROTEIN (EUROFUNG)-RELATED"/>
    <property type="match status" value="1"/>
</dbReference>
<keyword evidence="2" id="KW-0862">Zinc</keyword>
<keyword evidence="1" id="KW-0479">Metal-binding</keyword>
<keyword evidence="6" id="KW-0539">Nucleus</keyword>
<evidence type="ECO:0000256" key="1">
    <source>
        <dbReference type="ARBA" id="ARBA00022723"/>
    </source>
</evidence>
<organism evidence="7 8">
    <name type="scientific">Colletotrichum plurivorum</name>
    <dbReference type="NCBI Taxonomy" id="2175906"/>
    <lineage>
        <taxon>Eukaryota</taxon>
        <taxon>Fungi</taxon>
        <taxon>Dikarya</taxon>
        <taxon>Ascomycota</taxon>
        <taxon>Pezizomycotina</taxon>
        <taxon>Sordariomycetes</taxon>
        <taxon>Hypocreomycetidae</taxon>
        <taxon>Glomerellales</taxon>
        <taxon>Glomerellaceae</taxon>
        <taxon>Colletotrichum</taxon>
        <taxon>Colletotrichum orchidearum species complex</taxon>
    </lineage>
</organism>
<sequence>MPSAVCKYGGSEINFFMPRTPDAAWAKPSEMAASAPKNAKPGPQILTFALQKRPRATRASVPKVRTGCVSWFCEGYETSSSARSTPVLEPDARSTTPTKGLVVKIEDTSNEAYSFINYNSDTILAEPTTNLFENETERQYFDHWLQYRNRLGGGFFDEQLWNETIPQLSRQHASVRYAIMAIGGIAQATRHSLKSTSPVQMGANGPHYHLALSYYGRAIREVREAKLDTSSLRGAIVCCLLFICFEVLHGDGKAAFSHINNGQRMMDELLRSSEQGDNVLGADSFERDILHVFQRLIQQSWSCGVLRRRDQFLSDACSSSSSEDSKFNQSWCCRGGSGGKCAIHNMPSSFATLQDARCWWDVTQHYVTHSSDIVLRVTHLGLEDDFLSECNERVQRHMDDIAKARAGARPTMSEQWQDFKDALERWHTGFEPLWMAAQESRDEDERSYAQAALLQAHYLTLYGCVHSPLSCSYDSIAQLTPKYREVVSLCGYLVEYQQRSLSTCEVFTMDMGPTWPLFLAGTRCRDAEMRNEAIRLLHEHPRRDGLWDSRIFYALTVRNRVLEISNAQEGTLEEQWWRLQHRSAHVDEQGRLMARALDKNPMTGAWELGEDNLRRFLFD</sequence>
<dbReference type="InterPro" id="IPR052360">
    <property type="entry name" value="Transcr_Regulatory_Proteins"/>
</dbReference>
<dbReference type="Pfam" id="PF11951">
    <property type="entry name" value="Fungal_trans_2"/>
    <property type="match status" value="1"/>
</dbReference>
<evidence type="ECO:0000256" key="2">
    <source>
        <dbReference type="ARBA" id="ARBA00022833"/>
    </source>
</evidence>
<evidence type="ECO:0000256" key="3">
    <source>
        <dbReference type="ARBA" id="ARBA00023015"/>
    </source>
</evidence>
<gene>
    <name evidence="7" type="ORF">CPLU01_14714</name>
</gene>
<evidence type="ECO:0000256" key="4">
    <source>
        <dbReference type="ARBA" id="ARBA00023125"/>
    </source>
</evidence>
<keyword evidence="4" id="KW-0238">DNA-binding</keyword>
<name>A0A8H6JH97_9PEZI</name>
<comment type="caution">
    <text evidence="7">The sequence shown here is derived from an EMBL/GenBank/DDBJ whole genome shotgun (WGS) entry which is preliminary data.</text>
</comment>
<reference evidence="7" key="1">
    <citation type="journal article" date="2020" name="Phytopathology">
        <title>Genome Sequence Resources of Colletotrichum truncatum, C. plurivorum, C. musicola, and C. sojae: Four Species Pathogenic to Soybean (Glycine max).</title>
        <authorList>
            <person name="Rogerio F."/>
            <person name="Boufleur T.R."/>
            <person name="Ciampi-Guillardi M."/>
            <person name="Sukno S.A."/>
            <person name="Thon M.R."/>
            <person name="Massola Junior N.S."/>
            <person name="Baroncelli R."/>
        </authorList>
    </citation>
    <scope>NUCLEOTIDE SEQUENCE</scope>
    <source>
        <strain evidence="7">LFN00145</strain>
    </source>
</reference>
<dbReference type="Proteomes" id="UP000654918">
    <property type="component" value="Unassembled WGS sequence"/>
</dbReference>
<dbReference type="AlphaFoldDB" id="A0A8H6JH97"/>
<dbReference type="GO" id="GO:0003677">
    <property type="term" value="F:DNA binding"/>
    <property type="evidence" value="ECO:0007669"/>
    <property type="project" value="UniProtKB-KW"/>
</dbReference>
<keyword evidence="8" id="KW-1185">Reference proteome</keyword>
<evidence type="ECO:0000313" key="7">
    <source>
        <dbReference type="EMBL" id="KAF6813159.1"/>
    </source>
</evidence>
<dbReference type="PANTHER" id="PTHR36206">
    <property type="entry name" value="ASPERCRYPTIN BIOSYNTHESIS CLUSTER-SPECIFIC TRANSCRIPTION REGULATOR ATNN-RELATED"/>
    <property type="match status" value="1"/>
</dbReference>
<evidence type="ECO:0000256" key="6">
    <source>
        <dbReference type="ARBA" id="ARBA00023242"/>
    </source>
</evidence>
<evidence type="ECO:0000256" key="5">
    <source>
        <dbReference type="ARBA" id="ARBA00023163"/>
    </source>
</evidence>
<dbReference type="InterPro" id="IPR021858">
    <property type="entry name" value="Fun_TF"/>
</dbReference>